<dbReference type="EMBL" id="LQPJ01000090">
    <property type="protein sequence ID" value="ORW26104.1"/>
    <property type="molecule type" value="Genomic_DNA"/>
</dbReference>
<sequence>MHRPAGEAELSAAAAETADQLQAGYFLRVLAQNRRHVEHRVAEYRKAIAAAEAAGDTERAASLRRMARLEEKDREALDGMIEKLRGRFPSRAQGGAARLSRRARPAVR</sequence>
<proteinExistence type="predicted"/>
<keyword evidence="2" id="KW-1185">Reference proteome</keyword>
<gene>
    <name evidence="1" type="ORF">AWC19_05530</name>
</gene>
<dbReference type="STRING" id="153971.AWC19_05530"/>
<evidence type="ECO:0000313" key="2">
    <source>
        <dbReference type="Proteomes" id="UP000193529"/>
    </source>
</evidence>
<comment type="caution">
    <text evidence="1">The sequence shown here is derived from an EMBL/GenBank/DDBJ whole genome shotgun (WGS) entry which is preliminary data.</text>
</comment>
<protein>
    <submittedName>
        <fullName evidence="1">Uncharacterized protein</fullName>
    </submittedName>
</protein>
<name>A0A1X1ZRS0_9MYCO</name>
<organism evidence="1 2">
    <name type="scientific">Mycobacterium palustre</name>
    <dbReference type="NCBI Taxonomy" id="153971"/>
    <lineage>
        <taxon>Bacteria</taxon>
        <taxon>Bacillati</taxon>
        <taxon>Actinomycetota</taxon>
        <taxon>Actinomycetes</taxon>
        <taxon>Mycobacteriales</taxon>
        <taxon>Mycobacteriaceae</taxon>
        <taxon>Mycobacterium</taxon>
        <taxon>Mycobacterium simiae complex</taxon>
    </lineage>
</organism>
<dbReference type="Proteomes" id="UP000193529">
    <property type="component" value="Unassembled WGS sequence"/>
</dbReference>
<accession>A0A1X1ZRS0</accession>
<evidence type="ECO:0000313" key="1">
    <source>
        <dbReference type="EMBL" id="ORW26104.1"/>
    </source>
</evidence>
<dbReference type="InterPro" id="IPR009078">
    <property type="entry name" value="Ferritin-like_SF"/>
</dbReference>
<dbReference type="SUPFAM" id="SSF47240">
    <property type="entry name" value="Ferritin-like"/>
    <property type="match status" value="1"/>
</dbReference>
<reference evidence="1 2" key="1">
    <citation type="submission" date="2016-01" db="EMBL/GenBank/DDBJ databases">
        <title>The new phylogeny of the genus Mycobacterium.</title>
        <authorList>
            <person name="Tarcisio F."/>
            <person name="Conor M."/>
            <person name="Antonella G."/>
            <person name="Elisabetta G."/>
            <person name="Giulia F.S."/>
            <person name="Sara T."/>
            <person name="Anna F."/>
            <person name="Clotilde B."/>
            <person name="Roberto B."/>
            <person name="Veronica D.S."/>
            <person name="Fabio R."/>
            <person name="Monica P."/>
            <person name="Olivier J."/>
            <person name="Enrico T."/>
            <person name="Nicola S."/>
        </authorList>
    </citation>
    <scope>NUCLEOTIDE SEQUENCE [LARGE SCALE GENOMIC DNA]</scope>
    <source>
        <strain evidence="1 2">DSM 44572</strain>
    </source>
</reference>
<dbReference type="AlphaFoldDB" id="A0A1X1ZRS0"/>